<evidence type="ECO:0000259" key="2">
    <source>
        <dbReference type="SMART" id="SM01290"/>
    </source>
</evidence>
<dbReference type="Pfam" id="PF09113">
    <property type="entry name" value="N-glycanase_C"/>
    <property type="match status" value="1"/>
</dbReference>
<dbReference type="InterPro" id="IPR008977">
    <property type="entry name" value="PHM/PNGase_F_dom_sf"/>
</dbReference>
<dbReference type="InterPro" id="IPR015196">
    <property type="entry name" value="PngaseF_N"/>
</dbReference>
<keyword evidence="4" id="KW-1185">Reference proteome</keyword>
<evidence type="ECO:0000313" key="3">
    <source>
        <dbReference type="EMBL" id="AWM13132.1"/>
    </source>
</evidence>
<evidence type="ECO:0000256" key="1">
    <source>
        <dbReference type="ARBA" id="ARBA00023157"/>
    </source>
</evidence>
<proteinExistence type="predicted"/>
<dbReference type="GO" id="GO:0016715">
    <property type="term" value="F:oxidoreductase activity, acting on paired donors, with incorporation or reduction of molecular oxygen, reduced ascorbate as one donor, and incorporation of one atom of oxygen"/>
    <property type="evidence" value="ECO:0007669"/>
    <property type="project" value="InterPro"/>
</dbReference>
<dbReference type="Pfam" id="PF09112">
    <property type="entry name" value="N-glycanase_N"/>
    <property type="match status" value="1"/>
</dbReference>
<protein>
    <recommendedName>
        <fullName evidence="2">Peptide-N-glycosidase F N-terminal domain-containing protein</fullName>
    </recommendedName>
</protein>
<dbReference type="InterPro" id="IPR015197">
    <property type="entry name" value="PngaseF_C"/>
</dbReference>
<name>A0A2U8QSI6_9FLAO</name>
<keyword evidence="1" id="KW-1015">Disulfide bond</keyword>
<dbReference type="InterPro" id="IPR014784">
    <property type="entry name" value="Cu2_ascorb_mOase-like_C"/>
</dbReference>
<sequence>MKIKYKYILFIVLVNISFNSLRSQNFSYTVFNEILFYDGYATVVSDPVPQGVIRHRNDLYARKLPETVLASFGDQITMNITIKAACDNYDRIGNVNLAFVPKGQSTYDPDSVQRIEVGRYITPFMDKNVSPTEVPYTYTVDNLDKIFKDSAINAMYDIWVELELFGVPYAANTQITGCAGRNDVFFGTLEFVSTGVFTQNPPQSFLLPLSMKANFNNYQAGATDQIGTTTKTITFNLIDNIENAKLYLITSNHGANSGGEEYVRRWHYVSFDGNQVLSYQPGVFLVSLTEYITHRLTEFTVHLPSLFSGGYLGITGVRGIQFRSGK</sequence>
<dbReference type="Proteomes" id="UP000245429">
    <property type="component" value="Chromosome"/>
</dbReference>
<dbReference type="SMART" id="SM01290">
    <property type="entry name" value="N-glycanase_N"/>
    <property type="match status" value="1"/>
</dbReference>
<accession>A0A2U8QSI6</accession>
<dbReference type="SUPFAM" id="SSF49742">
    <property type="entry name" value="PHM/PNGase F"/>
    <property type="match status" value="1"/>
</dbReference>
<dbReference type="AlphaFoldDB" id="A0A2U8QSI6"/>
<gene>
    <name evidence="3" type="ORF">DI487_04085</name>
</gene>
<evidence type="ECO:0000313" key="4">
    <source>
        <dbReference type="Proteomes" id="UP000245429"/>
    </source>
</evidence>
<feature type="domain" description="Peptide-N-glycosidase F N-terminal" evidence="2">
    <location>
        <begin position="27"/>
        <end position="177"/>
    </location>
</feature>
<dbReference type="OrthoDB" id="626993at2"/>
<dbReference type="Gene3D" id="2.60.120.230">
    <property type="match status" value="2"/>
</dbReference>
<dbReference type="EMBL" id="CP029463">
    <property type="protein sequence ID" value="AWM13132.1"/>
    <property type="molecule type" value="Genomic_DNA"/>
</dbReference>
<reference evidence="3 4" key="1">
    <citation type="submission" date="2018-05" db="EMBL/GenBank/DDBJ databases">
        <title>Flavobacterium sp. MEBiC07310.</title>
        <authorList>
            <person name="Baek K."/>
        </authorList>
    </citation>
    <scope>NUCLEOTIDE SEQUENCE [LARGE SCALE GENOMIC DNA]</scope>
    <source>
        <strain evidence="3 4">MEBiC07310</strain>
    </source>
</reference>
<organism evidence="3 4">
    <name type="scientific">Flavobacterium sediminis</name>
    <dbReference type="NCBI Taxonomy" id="2201181"/>
    <lineage>
        <taxon>Bacteria</taxon>
        <taxon>Pseudomonadati</taxon>
        <taxon>Bacteroidota</taxon>
        <taxon>Flavobacteriia</taxon>
        <taxon>Flavobacteriales</taxon>
        <taxon>Flavobacteriaceae</taxon>
        <taxon>Flavobacterium</taxon>
    </lineage>
</organism>
<dbReference type="KEGG" id="fse:DI487_04085"/>